<keyword evidence="5" id="KW-0762">Sugar transport</keyword>
<dbReference type="SUPFAM" id="SSF53822">
    <property type="entry name" value="Periplasmic binding protein-like I"/>
    <property type="match status" value="1"/>
</dbReference>
<dbReference type="InterPro" id="IPR025997">
    <property type="entry name" value="SBP_2_dom"/>
</dbReference>
<evidence type="ECO:0000256" key="3">
    <source>
        <dbReference type="ARBA" id="ARBA00022729"/>
    </source>
</evidence>
<evidence type="ECO:0000256" key="1">
    <source>
        <dbReference type="ARBA" id="ARBA00004196"/>
    </source>
</evidence>
<evidence type="ECO:0000313" key="5">
    <source>
        <dbReference type="EMBL" id="MDP9751467.1"/>
    </source>
</evidence>
<comment type="subcellular location">
    <subcellularLocation>
        <location evidence="1">Cell envelope</location>
    </subcellularLocation>
</comment>
<comment type="similarity">
    <text evidence="2">Belongs to the bacterial solute-binding protein 2 family.</text>
</comment>
<sequence>MYYFQRMRRKSMRILAFVLIIGLISGLTIGCSNNTNVNKNNSQTQSSVSKEGLYKLTENDVIQMFKPGVYGIYQDKTMKDAVKAVGPDAVQLTEEEKQKIRQMNLKVIVETNHVDDAWKWQLGGLEEVAKDLNIKIDKVWIAPDTSSLAQLEDYQKIERIAQNYDGFFTLPMDAAASSDILKRIMEKTTLVTLCSAPLGIDWNHPNWGGVVDADGYLAGVYSAEAAIKILNGQGALGVVGFVGGREGVFHTVQERYRGWNDVFKEHQDVKIYQEWFDDPSKAGDVVASMLAAHPDIKVLLIDWANPPANQAVTVFQQRGLKPWKDIAMVTIDLDNTIVVPMAQTGPDNNYTAAFVTQTWYNVGRLWGLLFAKHVLYGNEAPKYVVSPPLPITTWNNLKTHYIKAVPETYPIPQEVMALTNQWPLGVEDQWK</sequence>
<dbReference type="Proteomes" id="UP001223886">
    <property type="component" value="Unassembled WGS sequence"/>
</dbReference>
<dbReference type="PANTHER" id="PTHR46847">
    <property type="entry name" value="D-ALLOSE-BINDING PERIPLASMIC PROTEIN-RELATED"/>
    <property type="match status" value="1"/>
</dbReference>
<accession>A0ABT9M5Q4</accession>
<gene>
    <name evidence="5" type="ORF">J2S24_001978</name>
</gene>
<organism evidence="5 6">
    <name type="scientific">Thermoanaerobacter pentosaceus</name>
    <dbReference type="NCBI Taxonomy" id="694059"/>
    <lineage>
        <taxon>Bacteria</taxon>
        <taxon>Bacillati</taxon>
        <taxon>Bacillota</taxon>
        <taxon>Clostridia</taxon>
        <taxon>Thermoanaerobacterales</taxon>
        <taxon>Thermoanaerobacteraceae</taxon>
        <taxon>Thermoanaerobacter</taxon>
    </lineage>
</organism>
<evidence type="ECO:0000259" key="4">
    <source>
        <dbReference type="Pfam" id="PF13407"/>
    </source>
</evidence>
<evidence type="ECO:0000256" key="2">
    <source>
        <dbReference type="ARBA" id="ARBA00007639"/>
    </source>
</evidence>
<proteinExistence type="inferred from homology"/>
<evidence type="ECO:0000313" key="6">
    <source>
        <dbReference type="Proteomes" id="UP001223886"/>
    </source>
</evidence>
<dbReference type="InterPro" id="IPR028082">
    <property type="entry name" value="Peripla_BP_I"/>
</dbReference>
<reference evidence="5 6" key="1">
    <citation type="submission" date="2023-07" db="EMBL/GenBank/DDBJ databases">
        <title>Genomic Encyclopedia of Type Strains, Phase IV (KMG-IV): sequencing the most valuable type-strain genomes for metagenomic binning, comparative biology and taxonomic classification.</title>
        <authorList>
            <person name="Goeker M."/>
        </authorList>
    </citation>
    <scope>NUCLEOTIDE SEQUENCE [LARGE SCALE GENOMIC DNA]</scope>
    <source>
        <strain evidence="5 6">DSM 25963</strain>
    </source>
</reference>
<keyword evidence="6" id="KW-1185">Reference proteome</keyword>
<dbReference type="PANTHER" id="PTHR46847:SF1">
    <property type="entry name" value="D-ALLOSE-BINDING PERIPLASMIC PROTEIN-RELATED"/>
    <property type="match status" value="1"/>
</dbReference>
<protein>
    <submittedName>
        <fullName evidence="5">ABC-type sugar transport system substrate-binding protein</fullName>
    </submittedName>
</protein>
<dbReference type="PROSITE" id="PS51257">
    <property type="entry name" value="PROKAR_LIPOPROTEIN"/>
    <property type="match status" value="1"/>
</dbReference>
<dbReference type="EMBL" id="JAURUP010000023">
    <property type="protein sequence ID" value="MDP9751467.1"/>
    <property type="molecule type" value="Genomic_DNA"/>
</dbReference>
<name>A0ABT9M5Q4_9THEO</name>
<feature type="domain" description="Periplasmic binding protein" evidence="4">
    <location>
        <begin position="117"/>
        <end position="364"/>
    </location>
</feature>
<dbReference type="RefSeq" id="WP_307681378.1">
    <property type="nucleotide sequence ID" value="NZ_JAURUP010000023.1"/>
</dbReference>
<dbReference type="Gene3D" id="3.40.50.2300">
    <property type="match status" value="2"/>
</dbReference>
<comment type="caution">
    <text evidence="5">The sequence shown here is derived from an EMBL/GenBank/DDBJ whole genome shotgun (WGS) entry which is preliminary data.</text>
</comment>
<dbReference type="Pfam" id="PF13407">
    <property type="entry name" value="Peripla_BP_4"/>
    <property type="match status" value="1"/>
</dbReference>
<keyword evidence="5" id="KW-0813">Transport</keyword>
<keyword evidence="3" id="KW-0732">Signal</keyword>